<evidence type="ECO:0000259" key="5">
    <source>
        <dbReference type="PROSITE" id="PS50893"/>
    </source>
</evidence>
<dbReference type="InterPro" id="IPR003593">
    <property type="entry name" value="AAA+_ATPase"/>
</dbReference>
<evidence type="ECO:0000313" key="6">
    <source>
        <dbReference type="EMBL" id="XBH20548.1"/>
    </source>
</evidence>
<dbReference type="GO" id="GO:0005524">
    <property type="term" value="F:ATP binding"/>
    <property type="evidence" value="ECO:0007669"/>
    <property type="project" value="UniProtKB-KW"/>
</dbReference>
<keyword evidence="2" id="KW-0813">Transport</keyword>
<sequence>MANSDQQALIRLREVTRTFGEGLGQVHALRSISLDIYPGESLSIMGRSGSGKSTLLNILGLLDEPSTGTYDILGLETTSLRLRELDKLRAKTFGFVFQAFHLVPYLTVRESVEMGVAYHRQPRVQRRQKVDEFLERVGMAHRADAQVSTLSGGEKQRTAIARALVRNPEVLLADEPTGNLDEATALDVLEIFDSIVAEGVALVMVTHDPLTAARTDHQIVIRDGRVDS</sequence>
<keyword evidence="4 6" id="KW-0067">ATP-binding</keyword>
<gene>
    <name evidence="6" type="ORF">V5R04_09900</name>
</gene>
<dbReference type="PANTHER" id="PTHR42798:SF4">
    <property type="entry name" value="ABC TRANSPORTER DOMAIN-CONTAINING PROTEIN"/>
    <property type="match status" value="1"/>
</dbReference>
<proteinExistence type="inferred from homology"/>
<organism evidence="6">
    <name type="scientific">Jonesiaceae bacterium BS-20</name>
    <dbReference type="NCBI Taxonomy" id="3120821"/>
    <lineage>
        <taxon>Bacteria</taxon>
        <taxon>Bacillati</taxon>
        <taxon>Actinomycetota</taxon>
        <taxon>Actinomycetes</taxon>
        <taxon>Micrococcales</taxon>
        <taxon>Jonesiaceae</taxon>
    </lineage>
</organism>
<dbReference type="EMBL" id="CP146203">
    <property type="protein sequence ID" value="XBH20548.1"/>
    <property type="molecule type" value="Genomic_DNA"/>
</dbReference>
<dbReference type="CDD" id="cd03255">
    <property type="entry name" value="ABC_MJ0796_LolCDE_FtsE"/>
    <property type="match status" value="1"/>
</dbReference>
<dbReference type="InterPro" id="IPR017911">
    <property type="entry name" value="MacB-like_ATP-bd"/>
</dbReference>
<dbReference type="SMART" id="SM00382">
    <property type="entry name" value="AAA"/>
    <property type="match status" value="1"/>
</dbReference>
<reference evidence="6" key="1">
    <citation type="submission" date="2024-02" db="EMBL/GenBank/DDBJ databases">
        <title>Tomenella chthoni gen. nov. sp. nov., a member of the family Jonesiaceae isolated from bat guano.</title>
        <authorList>
            <person name="Miller S.L."/>
            <person name="King J."/>
            <person name="Sankaranarayanan K."/>
            <person name="Lawson P.A."/>
        </authorList>
    </citation>
    <scope>NUCLEOTIDE SEQUENCE</scope>
    <source>
        <strain evidence="6">BS-20</strain>
    </source>
</reference>
<evidence type="ECO:0000256" key="3">
    <source>
        <dbReference type="ARBA" id="ARBA00022741"/>
    </source>
</evidence>
<evidence type="ECO:0000256" key="1">
    <source>
        <dbReference type="ARBA" id="ARBA00005417"/>
    </source>
</evidence>
<dbReference type="GO" id="GO:0022857">
    <property type="term" value="F:transmembrane transporter activity"/>
    <property type="evidence" value="ECO:0007669"/>
    <property type="project" value="UniProtKB-ARBA"/>
</dbReference>
<protein>
    <submittedName>
        <fullName evidence="6">ABC transporter ATP-binding protein</fullName>
    </submittedName>
</protein>
<dbReference type="PANTHER" id="PTHR42798">
    <property type="entry name" value="LIPOPROTEIN-RELEASING SYSTEM ATP-BINDING PROTEIN LOLD"/>
    <property type="match status" value="1"/>
</dbReference>
<dbReference type="AlphaFoldDB" id="A0AAU7DU80"/>
<dbReference type="InterPro" id="IPR027417">
    <property type="entry name" value="P-loop_NTPase"/>
</dbReference>
<dbReference type="Pfam" id="PF00005">
    <property type="entry name" value="ABC_tran"/>
    <property type="match status" value="1"/>
</dbReference>
<dbReference type="Gene3D" id="3.40.50.300">
    <property type="entry name" value="P-loop containing nucleotide triphosphate hydrolases"/>
    <property type="match status" value="1"/>
</dbReference>
<evidence type="ECO:0000256" key="2">
    <source>
        <dbReference type="ARBA" id="ARBA00022448"/>
    </source>
</evidence>
<dbReference type="InterPro" id="IPR003439">
    <property type="entry name" value="ABC_transporter-like_ATP-bd"/>
</dbReference>
<comment type="similarity">
    <text evidence="1">Belongs to the ABC transporter superfamily.</text>
</comment>
<accession>A0AAU7DU80</accession>
<dbReference type="GO" id="GO:0016887">
    <property type="term" value="F:ATP hydrolysis activity"/>
    <property type="evidence" value="ECO:0007669"/>
    <property type="project" value="InterPro"/>
</dbReference>
<dbReference type="GO" id="GO:0098796">
    <property type="term" value="C:membrane protein complex"/>
    <property type="evidence" value="ECO:0007669"/>
    <property type="project" value="UniProtKB-ARBA"/>
</dbReference>
<dbReference type="PROSITE" id="PS50893">
    <property type="entry name" value="ABC_TRANSPORTER_2"/>
    <property type="match status" value="1"/>
</dbReference>
<dbReference type="SUPFAM" id="SSF52540">
    <property type="entry name" value="P-loop containing nucleoside triphosphate hydrolases"/>
    <property type="match status" value="1"/>
</dbReference>
<evidence type="ECO:0000256" key="4">
    <source>
        <dbReference type="ARBA" id="ARBA00022840"/>
    </source>
</evidence>
<name>A0AAU7DU80_9MICO</name>
<dbReference type="FunFam" id="3.40.50.300:FF:000032">
    <property type="entry name" value="Export ABC transporter ATP-binding protein"/>
    <property type="match status" value="1"/>
</dbReference>
<keyword evidence="3" id="KW-0547">Nucleotide-binding</keyword>
<feature type="domain" description="ABC transporter" evidence="5">
    <location>
        <begin position="10"/>
        <end position="228"/>
    </location>
</feature>